<gene>
    <name evidence="1" type="primary">Dsim\GD25401</name>
    <name evidence="1" type="ORF">Dsim_GD25401</name>
</gene>
<proteinExistence type="predicted"/>
<dbReference type="AlphaFoldDB" id="B4QCB8"/>
<protein>
    <submittedName>
        <fullName evidence="1">GD25401</fullName>
    </submittedName>
</protein>
<dbReference type="HOGENOM" id="CLU_1442514_0_0_1"/>
<dbReference type="Proteomes" id="UP000000304">
    <property type="component" value="Chromosome 2R"/>
</dbReference>
<organism evidence="1 2">
    <name type="scientific">Drosophila simulans</name>
    <name type="common">Fruit fly</name>
    <dbReference type="NCBI Taxonomy" id="7240"/>
    <lineage>
        <taxon>Eukaryota</taxon>
        <taxon>Metazoa</taxon>
        <taxon>Ecdysozoa</taxon>
        <taxon>Arthropoda</taxon>
        <taxon>Hexapoda</taxon>
        <taxon>Insecta</taxon>
        <taxon>Pterygota</taxon>
        <taxon>Neoptera</taxon>
        <taxon>Endopterygota</taxon>
        <taxon>Diptera</taxon>
        <taxon>Brachycera</taxon>
        <taxon>Muscomorpha</taxon>
        <taxon>Ephydroidea</taxon>
        <taxon>Drosophilidae</taxon>
        <taxon>Drosophila</taxon>
        <taxon>Sophophora</taxon>
    </lineage>
</organism>
<reference evidence="1 2" key="1">
    <citation type="journal article" date="2007" name="Nature">
        <title>Evolution of genes and genomes on the Drosophila phylogeny.</title>
        <authorList>
            <consortium name="Drosophila 12 Genomes Consortium"/>
            <person name="Clark A.G."/>
            <person name="Eisen M.B."/>
            <person name="Smith D.R."/>
            <person name="Bergman C.M."/>
            <person name="Oliver B."/>
            <person name="Markow T.A."/>
            <person name="Kaufman T.C."/>
            <person name="Kellis M."/>
            <person name="Gelbart W."/>
            <person name="Iyer V.N."/>
            <person name="Pollard D.A."/>
            <person name="Sackton T.B."/>
            <person name="Larracuente A.M."/>
            <person name="Singh N.D."/>
            <person name="Abad J.P."/>
            <person name="Abt D.N."/>
            <person name="Adryan B."/>
            <person name="Aguade M."/>
            <person name="Akashi H."/>
            <person name="Anderson W.W."/>
            <person name="Aquadro C.F."/>
            <person name="Ardell D.H."/>
            <person name="Arguello R."/>
            <person name="Artieri C.G."/>
            <person name="Barbash D.A."/>
            <person name="Barker D."/>
            <person name="Barsanti P."/>
            <person name="Batterham P."/>
            <person name="Batzoglou S."/>
            <person name="Begun D."/>
            <person name="Bhutkar A."/>
            <person name="Blanco E."/>
            <person name="Bosak S.A."/>
            <person name="Bradley R.K."/>
            <person name="Brand A.D."/>
            <person name="Brent M.R."/>
            <person name="Brooks A.N."/>
            <person name="Brown R.H."/>
            <person name="Butlin R.K."/>
            <person name="Caggese C."/>
            <person name="Calvi B.R."/>
            <person name="Bernardo de Carvalho A."/>
            <person name="Caspi A."/>
            <person name="Castrezana S."/>
            <person name="Celniker S.E."/>
            <person name="Chang J.L."/>
            <person name="Chapple C."/>
            <person name="Chatterji S."/>
            <person name="Chinwalla A."/>
            <person name="Civetta A."/>
            <person name="Clifton S.W."/>
            <person name="Comeron J.M."/>
            <person name="Costello J.C."/>
            <person name="Coyne J.A."/>
            <person name="Daub J."/>
            <person name="David R.G."/>
            <person name="Delcher A.L."/>
            <person name="Delehaunty K."/>
            <person name="Do C.B."/>
            <person name="Ebling H."/>
            <person name="Edwards K."/>
            <person name="Eickbush T."/>
            <person name="Evans J.D."/>
            <person name="Filipski A."/>
            <person name="Findeiss S."/>
            <person name="Freyhult E."/>
            <person name="Fulton L."/>
            <person name="Fulton R."/>
            <person name="Garcia A.C."/>
            <person name="Gardiner A."/>
            <person name="Garfield D.A."/>
            <person name="Garvin B.E."/>
            <person name="Gibson G."/>
            <person name="Gilbert D."/>
            <person name="Gnerre S."/>
            <person name="Godfrey J."/>
            <person name="Good R."/>
            <person name="Gotea V."/>
            <person name="Gravely B."/>
            <person name="Greenberg A.J."/>
            <person name="Griffiths-Jones S."/>
            <person name="Gross S."/>
            <person name="Guigo R."/>
            <person name="Gustafson E.A."/>
            <person name="Haerty W."/>
            <person name="Hahn M.W."/>
            <person name="Halligan D.L."/>
            <person name="Halpern A.L."/>
            <person name="Halter G.M."/>
            <person name="Han M.V."/>
            <person name="Heger A."/>
            <person name="Hillier L."/>
            <person name="Hinrichs A.S."/>
            <person name="Holmes I."/>
            <person name="Hoskins R.A."/>
            <person name="Hubisz M.J."/>
            <person name="Hultmark D."/>
            <person name="Huntley M.A."/>
            <person name="Jaffe D.B."/>
            <person name="Jagadeeshan S."/>
            <person name="Jeck W.R."/>
            <person name="Johnson J."/>
            <person name="Jones C.D."/>
            <person name="Jordan W.C."/>
            <person name="Karpen G.H."/>
            <person name="Kataoka E."/>
            <person name="Keightley P.D."/>
            <person name="Kheradpour P."/>
            <person name="Kirkness E.F."/>
            <person name="Koerich L.B."/>
            <person name="Kristiansen K."/>
            <person name="Kudrna D."/>
            <person name="Kulathinal R.J."/>
            <person name="Kumar S."/>
            <person name="Kwok R."/>
            <person name="Lander E."/>
            <person name="Langley C.H."/>
            <person name="Lapoint R."/>
            <person name="Lazzaro B.P."/>
            <person name="Lee S.J."/>
            <person name="Levesque L."/>
            <person name="Li R."/>
            <person name="Lin C.F."/>
            <person name="Lin M.F."/>
            <person name="Lindblad-Toh K."/>
            <person name="Llopart A."/>
            <person name="Long M."/>
            <person name="Low L."/>
            <person name="Lozovsky E."/>
            <person name="Lu J."/>
            <person name="Luo M."/>
            <person name="Machado C.A."/>
            <person name="Makalowski W."/>
            <person name="Marzo M."/>
            <person name="Matsuda M."/>
            <person name="Matzkin L."/>
            <person name="McAllister B."/>
            <person name="McBride C.S."/>
            <person name="McKernan B."/>
            <person name="McKernan K."/>
            <person name="Mendez-Lago M."/>
            <person name="Minx P."/>
            <person name="Mollenhauer M.U."/>
            <person name="Montooth K."/>
            <person name="Mount S.M."/>
            <person name="Mu X."/>
            <person name="Myers E."/>
            <person name="Negre B."/>
            <person name="Newfeld S."/>
            <person name="Nielsen R."/>
            <person name="Noor M.A."/>
            <person name="O'Grady P."/>
            <person name="Pachter L."/>
            <person name="Papaceit M."/>
            <person name="Parisi M.J."/>
            <person name="Parisi M."/>
            <person name="Parts L."/>
            <person name="Pedersen J.S."/>
            <person name="Pesole G."/>
            <person name="Phillippy A.M."/>
            <person name="Ponting C.P."/>
            <person name="Pop M."/>
            <person name="Porcelli D."/>
            <person name="Powell J.R."/>
            <person name="Prohaska S."/>
            <person name="Pruitt K."/>
            <person name="Puig M."/>
            <person name="Quesneville H."/>
            <person name="Ram K.R."/>
            <person name="Rand D."/>
            <person name="Rasmussen M.D."/>
            <person name="Reed L.K."/>
            <person name="Reenan R."/>
            <person name="Reily A."/>
            <person name="Remington K.A."/>
            <person name="Rieger T.T."/>
            <person name="Ritchie M.G."/>
            <person name="Robin C."/>
            <person name="Rogers Y.H."/>
            <person name="Rohde C."/>
            <person name="Rozas J."/>
            <person name="Rubenfield M.J."/>
            <person name="Ruiz A."/>
            <person name="Russo S."/>
            <person name="Salzberg S.L."/>
            <person name="Sanchez-Gracia A."/>
            <person name="Saranga D.J."/>
            <person name="Sato H."/>
            <person name="Schaeffer S.W."/>
            <person name="Schatz M.C."/>
            <person name="Schlenke T."/>
            <person name="Schwartz R."/>
            <person name="Segarra C."/>
            <person name="Singh R.S."/>
            <person name="Sirot L."/>
            <person name="Sirota M."/>
            <person name="Sisneros N.B."/>
            <person name="Smith C.D."/>
            <person name="Smith T.F."/>
            <person name="Spieth J."/>
            <person name="Stage D.E."/>
            <person name="Stark A."/>
            <person name="Stephan W."/>
            <person name="Strausberg R.L."/>
            <person name="Strempel S."/>
            <person name="Sturgill D."/>
            <person name="Sutton G."/>
            <person name="Sutton G.G."/>
            <person name="Tao W."/>
            <person name="Teichmann S."/>
            <person name="Tobari Y.N."/>
            <person name="Tomimura Y."/>
            <person name="Tsolas J.M."/>
            <person name="Valente V.L."/>
            <person name="Venter E."/>
            <person name="Venter J.C."/>
            <person name="Vicario S."/>
            <person name="Vieira F.G."/>
            <person name="Vilella A.J."/>
            <person name="Villasante A."/>
            <person name="Walenz B."/>
            <person name="Wang J."/>
            <person name="Wasserman M."/>
            <person name="Watts T."/>
            <person name="Wilson D."/>
            <person name="Wilson R.K."/>
            <person name="Wing R.A."/>
            <person name="Wolfner M.F."/>
            <person name="Wong A."/>
            <person name="Wong G.K."/>
            <person name="Wu C.I."/>
            <person name="Wu G."/>
            <person name="Yamamoto D."/>
            <person name="Yang H.P."/>
            <person name="Yang S.P."/>
            <person name="Yorke J.A."/>
            <person name="Yoshida K."/>
            <person name="Zdobnov E."/>
            <person name="Zhang P."/>
            <person name="Zhang Y."/>
            <person name="Zimin A.V."/>
            <person name="Baldwin J."/>
            <person name="Abdouelleil A."/>
            <person name="Abdulkadir J."/>
            <person name="Abebe A."/>
            <person name="Abera B."/>
            <person name="Abreu J."/>
            <person name="Acer S.C."/>
            <person name="Aftuck L."/>
            <person name="Alexander A."/>
            <person name="An P."/>
            <person name="Anderson E."/>
            <person name="Anderson S."/>
            <person name="Arachi H."/>
            <person name="Azer M."/>
            <person name="Bachantsang P."/>
            <person name="Barry A."/>
            <person name="Bayul T."/>
            <person name="Berlin A."/>
            <person name="Bessette D."/>
            <person name="Bloom T."/>
            <person name="Blye J."/>
            <person name="Boguslavskiy L."/>
            <person name="Bonnet C."/>
            <person name="Boukhgalter B."/>
            <person name="Bourzgui I."/>
            <person name="Brown A."/>
            <person name="Cahill P."/>
            <person name="Channer S."/>
            <person name="Cheshatsang Y."/>
            <person name="Chuda L."/>
            <person name="Citroen M."/>
            <person name="Collymore A."/>
            <person name="Cooke P."/>
            <person name="Costello M."/>
            <person name="D'Aco K."/>
            <person name="Daza R."/>
            <person name="De Haan G."/>
            <person name="DeGray S."/>
            <person name="DeMaso C."/>
            <person name="Dhargay N."/>
            <person name="Dooley K."/>
            <person name="Dooley E."/>
            <person name="Doricent M."/>
            <person name="Dorje P."/>
            <person name="Dorjee K."/>
            <person name="Dupes A."/>
            <person name="Elong R."/>
            <person name="Falk J."/>
            <person name="Farina A."/>
            <person name="Faro S."/>
            <person name="Ferguson D."/>
            <person name="Fisher S."/>
            <person name="Foley C.D."/>
            <person name="Franke A."/>
            <person name="Friedrich D."/>
            <person name="Gadbois L."/>
            <person name="Gearin G."/>
            <person name="Gearin C.R."/>
            <person name="Giannoukos G."/>
            <person name="Goode T."/>
            <person name="Graham J."/>
            <person name="Grandbois E."/>
            <person name="Grewal S."/>
            <person name="Gyaltsen K."/>
            <person name="Hafez N."/>
            <person name="Hagos B."/>
            <person name="Hall J."/>
            <person name="Henson C."/>
            <person name="Hollinger A."/>
            <person name="Honan T."/>
            <person name="Huard M.D."/>
            <person name="Hughes L."/>
            <person name="Hurhula B."/>
            <person name="Husby M.E."/>
            <person name="Kamat A."/>
            <person name="Kanga B."/>
            <person name="Kashin S."/>
            <person name="Khazanovich D."/>
            <person name="Kisner P."/>
            <person name="Lance K."/>
            <person name="Lara M."/>
            <person name="Lee W."/>
            <person name="Lennon N."/>
            <person name="Letendre F."/>
            <person name="LeVine R."/>
            <person name="Lipovsky A."/>
            <person name="Liu X."/>
            <person name="Liu J."/>
            <person name="Liu S."/>
            <person name="Lokyitsang T."/>
            <person name="Lokyitsang Y."/>
            <person name="Lubonja R."/>
            <person name="Lui A."/>
            <person name="MacDonald P."/>
            <person name="Magnisalis V."/>
            <person name="Maru K."/>
            <person name="Matthews C."/>
            <person name="McCusker W."/>
            <person name="McDonough S."/>
            <person name="Mehta T."/>
            <person name="Meldrim J."/>
            <person name="Meneus L."/>
            <person name="Mihai O."/>
            <person name="Mihalev A."/>
            <person name="Mihova T."/>
            <person name="Mittelman R."/>
            <person name="Mlenga V."/>
            <person name="Montmayeur A."/>
            <person name="Mulrain L."/>
            <person name="Navidi A."/>
            <person name="Naylor J."/>
            <person name="Negash T."/>
            <person name="Nguyen T."/>
            <person name="Nguyen N."/>
            <person name="Nicol R."/>
            <person name="Norbu C."/>
            <person name="Norbu N."/>
            <person name="Novod N."/>
            <person name="O'Neill B."/>
            <person name="Osman S."/>
            <person name="Markiewicz E."/>
            <person name="Oyono O.L."/>
            <person name="Patti C."/>
            <person name="Phunkhang P."/>
            <person name="Pierre F."/>
            <person name="Priest M."/>
            <person name="Raghuraman S."/>
            <person name="Rege F."/>
            <person name="Reyes R."/>
            <person name="Rise C."/>
            <person name="Rogov P."/>
            <person name="Ross K."/>
            <person name="Ryan E."/>
            <person name="Settipalli S."/>
            <person name="Shea T."/>
            <person name="Sherpa N."/>
            <person name="Shi L."/>
            <person name="Shih D."/>
            <person name="Sparrow T."/>
            <person name="Spaulding J."/>
            <person name="Stalker J."/>
            <person name="Stange-Thomann N."/>
            <person name="Stavropoulos S."/>
            <person name="Stone C."/>
            <person name="Strader C."/>
            <person name="Tesfaye S."/>
            <person name="Thomson T."/>
            <person name="Thoulutsang Y."/>
            <person name="Thoulutsang D."/>
            <person name="Topham K."/>
            <person name="Topping I."/>
            <person name="Tsamla T."/>
            <person name="Vassiliev H."/>
            <person name="Vo A."/>
            <person name="Wangchuk T."/>
            <person name="Wangdi T."/>
            <person name="Weiand M."/>
            <person name="Wilkinson J."/>
            <person name="Wilson A."/>
            <person name="Yadav S."/>
            <person name="Young G."/>
            <person name="Yu Q."/>
            <person name="Zembek L."/>
            <person name="Zhong D."/>
            <person name="Zimmer A."/>
            <person name="Zwirko Z."/>
            <person name="Jaffe D.B."/>
            <person name="Alvarez P."/>
            <person name="Brockman W."/>
            <person name="Butler J."/>
            <person name="Chin C."/>
            <person name="Gnerre S."/>
            <person name="Grabherr M."/>
            <person name="Kleber M."/>
            <person name="Mauceli E."/>
            <person name="MacCallum I."/>
        </authorList>
    </citation>
    <scope>NUCLEOTIDE SEQUENCE [LARGE SCALE GENOMIC DNA]</scope>
    <source>
        <strain evidence="2">white501</strain>
    </source>
</reference>
<keyword evidence="2" id="KW-1185">Reference proteome</keyword>
<evidence type="ECO:0000313" key="1">
    <source>
        <dbReference type="EMBL" id="EDX07642.1"/>
    </source>
</evidence>
<accession>B4QCB8</accession>
<name>B4QCB8_DROSI</name>
<evidence type="ECO:0000313" key="2">
    <source>
        <dbReference type="Proteomes" id="UP000000304"/>
    </source>
</evidence>
<dbReference type="EMBL" id="CM000362">
    <property type="protein sequence ID" value="EDX07642.1"/>
    <property type="molecule type" value="Genomic_DNA"/>
</dbReference>
<sequence length="188" mass="21068">MTLTKCRRNGNQVPQLDCSCCALICDPYNALQSELIRILQVGSAVGPAAKSRRRQAKHIEIKSADVSECLENVGLLQQQQRQQHQRLQHPVQQQHCLHPGSLTIHGEQQLQQQHLAQLVTHKQLQPMLLHLPTKRDIIATYCLAGAAPPTLQPPPPREHQQHVVRSAAAATATAQLQQQLQQQQHEHL</sequence>